<dbReference type="InterPro" id="IPR008978">
    <property type="entry name" value="HSP20-like_chaperone"/>
</dbReference>
<dbReference type="eggNOG" id="COG0071">
    <property type="taxonomic scope" value="Bacteria"/>
</dbReference>
<evidence type="ECO:0000256" key="1">
    <source>
        <dbReference type="PROSITE-ProRule" id="PRU00285"/>
    </source>
</evidence>
<comment type="caution">
    <text evidence="4">The sequence shown here is derived from an EMBL/GenBank/DDBJ whole genome shotgun (WGS) entry which is preliminary data.</text>
</comment>
<keyword evidence="5" id="KW-1185">Reference proteome</keyword>
<proteinExistence type="inferred from homology"/>
<feature type="domain" description="SHSP" evidence="3">
    <location>
        <begin position="35"/>
        <end position="140"/>
    </location>
</feature>
<reference evidence="4 5" key="1">
    <citation type="submission" date="2013-08" db="EMBL/GenBank/DDBJ databases">
        <title>Genome of Pontibacillus chungwhensis.</title>
        <authorList>
            <person name="Wang Q."/>
            <person name="Wang G."/>
        </authorList>
    </citation>
    <scope>NUCLEOTIDE SEQUENCE [LARGE SCALE GENOMIC DNA]</scope>
    <source>
        <strain evidence="4 5">BH030062</strain>
    </source>
</reference>
<dbReference type="CDD" id="cd06464">
    <property type="entry name" value="ACD_sHsps-like"/>
    <property type="match status" value="1"/>
</dbReference>
<dbReference type="RefSeq" id="WP_036781316.1">
    <property type="nucleotide sequence ID" value="NZ_AVBG01000003.1"/>
</dbReference>
<dbReference type="PROSITE" id="PS01031">
    <property type="entry name" value="SHSP"/>
    <property type="match status" value="1"/>
</dbReference>
<evidence type="ECO:0000313" key="5">
    <source>
        <dbReference type="Proteomes" id="UP000030153"/>
    </source>
</evidence>
<dbReference type="Proteomes" id="UP000030153">
    <property type="component" value="Unassembled WGS sequence"/>
</dbReference>
<dbReference type="InterPro" id="IPR031107">
    <property type="entry name" value="Small_HSP"/>
</dbReference>
<gene>
    <name evidence="4" type="ORF">N780_01265</name>
</gene>
<evidence type="ECO:0000313" key="4">
    <source>
        <dbReference type="EMBL" id="KGP92374.1"/>
    </source>
</evidence>
<dbReference type="AlphaFoldDB" id="A0A0A2UWV4"/>
<name>A0A0A2UWV4_9BACI</name>
<dbReference type="Pfam" id="PF00011">
    <property type="entry name" value="HSP20"/>
    <property type="match status" value="1"/>
</dbReference>
<dbReference type="STRING" id="1385513.N780_01265"/>
<dbReference type="Gene3D" id="2.60.40.790">
    <property type="match status" value="1"/>
</dbReference>
<sequence>MGQSNKPARGKSMFDELFQINPNRSFLDAIDDFFTESFQGGSGVKIDDTKSRFTVWIELPGVAKENIDIELYDQSLRIAVDHNESVSESTTGYFRRSQSHFERNISLPDNIIVRDMKAKHQDGILEVSFPKRRGKKIEIE</sequence>
<protein>
    <recommendedName>
        <fullName evidence="3">SHSP domain-containing protein</fullName>
    </recommendedName>
</protein>
<evidence type="ECO:0000256" key="2">
    <source>
        <dbReference type="RuleBase" id="RU003616"/>
    </source>
</evidence>
<accession>A0A0A2UWV4</accession>
<organism evidence="4 5">
    <name type="scientific">Pontibacillus chungwhensis BH030062</name>
    <dbReference type="NCBI Taxonomy" id="1385513"/>
    <lineage>
        <taxon>Bacteria</taxon>
        <taxon>Bacillati</taxon>
        <taxon>Bacillota</taxon>
        <taxon>Bacilli</taxon>
        <taxon>Bacillales</taxon>
        <taxon>Bacillaceae</taxon>
        <taxon>Pontibacillus</taxon>
    </lineage>
</organism>
<dbReference type="SUPFAM" id="SSF49764">
    <property type="entry name" value="HSP20-like chaperones"/>
    <property type="match status" value="1"/>
</dbReference>
<dbReference type="PANTHER" id="PTHR11527">
    <property type="entry name" value="HEAT-SHOCK PROTEIN 20 FAMILY MEMBER"/>
    <property type="match status" value="1"/>
</dbReference>
<dbReference type="InterPro" id="IPR002068">
    <property type="entry name" value="A-crystallin/Hsp20_dom"/>
</dbReference>
<dbReference type="OrthoDB" id="1806521at2"/>
<dbReference type="EMBL" id="AVBG01000003">
    <property type="protein sequence ID" value="KGP92374.1"/>
    <property type="molecule type" value="Genomic_DNA"/>
</dbReference>
<evidence type="ECO:0000259" key="3">
    <source>
        <dbReference type="PROSITE" id="PS01031"/>
    </source>
</evidence>
<comment type="similarity">
    <text evidence="1 2">Belongs to the small heat shock protein (HSP20) family.</text>
</comment>